<dbReference type="Pfam" id="PF03559">
    <property type="entry name" value="Hexose_dehydrat"/>
    <property type="match status" value="2"/>
</dbReference>
<protein>
    <submittedName>
        <fullName evidence="3">NDP-hexose 2,3-dehydratase family protein</fullName>
    </submittedName>
</protein>
<keyword evidence="4" id="KW-1185">Reference proteome</keyword>
<evidence type="ECO:0000313" key="4">
    <source>
        <dbReference type="Proteomes" id="UP000766698"/>
    </source>
</evidence>
<feature type="region of interest" description="Disordered" evidence="1">
    <location>
        <begin position="416"/>
        <end position="446"/>
    </location>
</feature>
<dbReference type="InterPro" id="IPR005212">
    <property type="entry name" value="EvaA-like"/>
</dbReference>
<gene>
    <name evidence="3" type="ORF">GL263_05450</name>
</gene>
<feature type="domain" description="dTDP-4-dehydro-6-deoxy-alpha-D-glucopyranose 2,3-dehydratase" evidence="2">
    <location>
        <begin position="4"/>
        <end position="195"/>
    </location>
</feature>
<dbReference type="Proteomes" id="UP000766698">
    <property type="component" value="Unassembled WGS sequence"/>
</dbReference>
<organism evidence="3 4">
    <name type="scientific">Streptomyces durbertensis</name>
    <dbReference type="NCBI Taxonomy" id="2448886"/>
    <lineage>
        <taxon>Bacteria</taxon>
        <taxon>Bacillati</taxon>
        <taxon>Actinomycetota</taxon>
        <taxon>Actinomycetes</taxon>
        <taxon>Kitasatosporales</taxon>
        <taxon>Streptomycetaceae</taxon>
        <taxon>Streptomyces</taxon>
    </lineage>
</organism>
<reference evidence="4" key="1">
    <citation type="journal article" date="2020" name="Syst. Appl. Microbiol.">
        <title>Streptomyces alkaliterrae sp. nov., isolated from an alkaline soil, and emended descriptions of Streptomyces alkaliphilus, Streptomyces calidiresistens and Streptomyces durbertensis.</title>
        <authorList>
            <person name="Swiecimska M."/>
            <person name="Golinska P."/>
            <person name="Nouioui I."/>
            <person name="Wypij M."/>
            <person name="Rai M."/>
            <person name="Sangal V."/>
            <person name="Goodfellow M."/>
        </authorList>
    </citation>
    <scope>NUCLEOTIDE SEQUENCE [LARGE SCALE GENOMIC DNA]</scope>
    <source>
        <strain evidence="4">DSM 104538</strain>
    </source>
</reference>
<comment type="caution">
    <text evidence="3">The sequence shown here is derived from an EMBL/GenBank/DDBJ whole genome shotgun (WGS) entry which is preliminary data.</text>
</comment>
<dbReference type="Gene3D" id="3.90.79.40">
    <property type="entry name" value="EvaA sugar 2,3-dehydratase subunit"/>
    <property type="match status" value="2"/>
</dbReference>
<sequence length="446" mass="49405">MSRRLRLRTEQVDLADLAGWRVDPGTGDLRHTSGRFFTVEGLGVDDPDGPVPHWEQPVLRQPEVGILGILLRRRGGEVSCLMQAKDEPGNAGDVQLSPTVQATRSNYSRAHGGRSVPYLEFFRDHHPARRRLVDVRQSEQGSWFDRKSNRNMVVETTEDVPALPGFRWTSLRELRALLSFDDVVNMDTRSVLACLPPEGPDPGGLHSMPEVLSWITDVRSAGGMRTTPLPLARVSGWRHGRDRIFHESGRWFDVIGVRAAGDGREVGEWCQPMIAPRGQGVAAFLLREFDGVPHVAVRARRGPGYVDVAELGPTVQCTPENYEDLPRSARPPYLADVLDAPPDRVSRDVVLSEEGGRFHHARNRYLVVRTDAGPPTDHPDFRWLTLHQLGRLLRHSHYVNVEARTLVACLHGMAEGAPAGGNQVGAGASSRRPRRRAASQSPRTGG</sequence>
<evidence type="ECO:0000259" key="2">
    <source>
        <dbReference type="Pfam" id="PF03559"/>
    </source>
</evidence>
<dbReference type="EMBL" id="WMLF01000047">
    <property type="protein sequence ID" value="MBB1243012.1"/>
    <property type="molecule type" value="Genomic_DNA"/>
</dbReference>
<name>A0ABR6ECF8_9ACTN</name>
<evidence type="ECO:0000256" key="1">
    <source>
        <dbReference type="SAM" id="MobiDB-lite"/>
    </source>
</evidence>
<evidence type="ECO:0000313" key="3">
    <source>
        <dbReference type="EMBL" id="MBB1243012.1"/>
    </source>
</evidence>
<feature type="domain" description="dTDP-4-dehydro-6-deoxy-alpha-D-glucopyranose 2,3-dehydratase" evidence="2">
    <location>
        <begin position="210"/>
        <end position="410"/>
    </location>
</feature>
<dbReference type="InterPro" id="IPR038153">
    <property type="entry name" value="EvaA-like_sf"/>
</dbReference>
<accession>A0ABR6ECF8</accession>
<proteinExistence type="predicted"/>